<evidence type="ECO:0000313" key="3">
    <source>
        <dbReference type="EMBL" id="MBB5616629.1"/>
    </source>
</evidence>
<dbReference type="EC" id="3.1.13.5" evidence="3"/>
<dbReference type="GO" id="GO:0006139">
    <property type="term" value="P:nucleobase-containing compound metabolic process"/>
    <property type="evidence" value="ECO:0007669"/>
    <property type="project" value="InterPro"/>
</dbReference>
<sequence>MADRPPITDPFAIPPELARAMTTERAAIPAVTAGPTAPRESAASTLPPARLAEVPRVIDSPDDFAAAVSALAAATGPVAVDAERASGFRYSQRAYLIQVFRRGAGTFLVDPIAIDDFAPLQAAIGDAEWVLHAASQDLPCLRELALEPTTLFDTELGARLAGMPRVGLGAVVEETLGLHLAKEHSAADWSTRPLPDAWLTYAALDVELLLDVRDHIAERLDAAGKLSLAHEEFAAVLAKPSTPVRAEPWRRLTGISSLRGQRSLAVARELWRARDAYAQEVDTAPGRLLPDASIVAAARAPLTAKRDLAALKAFTGRASRSQIDRWWGAIETGMSTDDLPSIRSGEESIPPPRSWADRDPEADRRYRAMRPRLQEIAESLDLPVENLLTPEHARRLAWRPPVDRGVDGIAAALRELGARPWQIDATAQTIAAAFVEALQEPAEAGEAGS</sequence>
<name>A0A840XL64_9MICO</name>
<dbReference type="InterPro" id="IPR010997">
    <property type="entry name" value="HRDC-like_sf"/>
</dbReference>
<organism evidence="3 4">
    <name type="scientific">Microcella frigidaquae</name>
    <dbReference type="NCBI Taxonomy" id="424758"/>
    <lineage>
        <taxon>Bacteria</taxon>
        <taxon>Bacillati</taxon>
        <taxon>Actinomycetota</taxon>
        <taxon>Actinomycetes</taxon>
        <taxon>Micrococcales</taxon>
        <taxon>Microbacteriaceae</taxon>
        <taxon>Microcella</taxon>
    </lineage>
</organism>
<proteinExistence type="predicted"/>
<dbReference type="InterPro" id="IPR044876">
    <property type="entry name" value="HRDC_dom_sf"/>
</dbReference>
<dbReference type="GO" id="GO:0008408">
    <property type="term" value="F:3'-5' exonuclease activity"/>
    <property type="evidence" value="ECO:0007669"/>
    <property type="project" value="InterPro"/>
</dbReference>
<keyword evidence="4" id="KW-1185">Reference proteome</keyword>
<feature type="domain" description="HRDC" evidence="2">
    <location>
        <begin position="260"/>
        <end position="340"/>
    </location>
</feature>
<dbReference type="InterPro" id="IPR012337">
    <property type="entry name" value="RNaseH-like_sf"/>
</dbReference>
<dbReference type="PROSITE" id="PS50967">
    <property type="entry name" value="HRDC"/>
    <property type="match status" value="1"/>
</dbReference>
<accession>A0A840XL64</accession>
<evidence type="ECO:0000313" key="4">
    <source>
        <dbReference type="Proteomes" id="UP000552883"/>
    </source>
</evidence>
<evidence type="ECO:0000256" key="1">
    <source>
        <dbReference type="SAM" id="MobiDB-lite"/>
    </source>
</evidence>
<keyword evidence="3" id="KW-0378">Hydrolase</keyword>
<dbReference type="InterPro" id="IPR002121">
    <property type="entry name" value="HRDC_dom"/>
</dbReference>
<dbReference type="Pfam" id="PF01612">
    <property type="entry name" value="DNA_pol_A_exo1"/>
    <property type="match status" value="1"/>
</dbReference>
<protein>
    <submittedName>
        <fullName evidence="3">Ribonuclease D</fullName>
        <ecNumber evidence="3">3.1.13.5</ecNumber>
    </submittedName>
</protein>
<dbReference type="GO" id="GO:0003676">
    <property type="term" value="F:nucleic acid binding"/>
    <property type="evidence" value="ECO:0007669"/>
    <property type="project" value="InterPro"/>
</dbReference>
<dbReference type="SMART" id="SM00474">
    <property type="entry name" value="35EXOc"/>
    <property type="match status" value="1"/>
</dbReference>
<dbReference type="Pfam" id="PF18305">
    <property type="entry name" value="DNA_pol_A_exoN"/>
    <property type="match status" value="1"/>
</dbReference>
<dbReference type="CDD" id="cd06142">
    <property type="entry name" value="RNaseD_exo"/>
    <property type="match status" value="1"/>
</dbReference>
<dbReference type="AlphaFoldDB" id="A0A840XL64"/>
<dbReference type="PANTHER" id="PTHR47649:SF1">
    <property type="entry name" value="RIBONUCLEASE D"/>
    <property type="match status" value="1"/>
</dbReference>
<dbReference type="RefSeq" id="WP_341799847.1">
    <property type="nucleotide sequence ID" value="NZ_BAAANZ010000001.1"/>
</dbReference>
<comment type="caution">
    <text evidence="3">The sequence shown here is derived from an EMBL/GenBank/DDBJ whole genome shotgun (WGS) entry which is preliminary data.</text>
</comment>
<dbReference type="GO" id="GO:0033890">
    <property type="term" value="F:ribonuclease D activity"/>
    <property type="evidence" value="ECO:0007669"/>
    <property type="project" value="UniProtKB-EC"/>
</dbReference>
<dbReference type="Proteomes" id="UP000552883">
    <property type="component" value="Unassembled WGS sequence"/>
</dbReference>
<dbReference type="Gene3D" id="1.10.150.80">
    <property type="entry name" value="HRDC domain"/>
    <property type="match status" value="2"/>
</dbReference>
<dbReference type="PANTHER" id="PTHR47649">
    <property type="entry name" value="RIBONUCLEASE D"/>
    <property type="match status" value="1"/>
</dbReference>
<evidence type="ECO:0000259" key="2">
    <source>
        <dbReference type="PROSITE" id="PS50967"/>
    </source>
</evidence>
<dbReference type="InterPro" id="IPR002562">
    <property type="entry name" value="3'-5'_exonuclease_dom"/>
</dbReference>
<dbReference type="EMBL" id="JACHBS010000001">
    <property type="protein sequence ID" value="MBB5616629.1"/>
    <property type="molecule type" value="Genomic_DNA"/>
</dbReference>
<dbReference type="InterPro" id="IPR036397">
    <property type="entry name" value="RNaseH_sf"/>
</dbReference>
<dbReference type="SUPFAM" id="SSF53098">
    <property type="entry name" value="Ribonuclease H-like"/>
    <property type="match status" value="1"/>
</dbReference>
<gene>
    <name evidence="3" type="ORF">BJ959_000125</name>
</gene>
<reference evidence="3 4" key="1">
    <citation type="submission" date="2020-08" db="EMBL/GenBank/DDBJ databases">
        <title>Sequencing the genomes of 1000 actinobacteria strains.</title>
        <authorList>
            <person name="Klenk H.-P."/>
        </authorList>
    </citation>
    <scope>NUCLEOTIDE SEQUENCE [LARGE SCALE GENOMIC DNA]</scope>
    <source>
        <strain evidence="3 4">DSM 23889</strain>
    </source>
</reference>
<dbReference type="SUPFAM" id="SSF47819">
    <property type="entry name" value="HRDC-like"/>
    <property type="match status" value="1"/>
</dbReference>
<dbReference type="InterPro" id="IPR051086">
    <property type="entry name" value="RNase_D-like"/>
</dbReference>
<dbReference type="InterPro" id="IPR041605">
    <property type="entry name" value="Exo_C"/>
</dbReference>
<dbReference type="GO" id="GO:0000166">
    <property type="term" value="F:nucleotide binding"/>
    <property type="evidence" value="ECO:0007669"/>
    <property type="project" value="InterPro"/>
</dbReference>
<feature type="region of interest" description="Disordered" evidence="1">
    <location>
        <begin position="337"/>
        <end position="361"/>
    </location>
</feature>
<dbReference type="Pfam" id="PF00570">
    <property type="entry name" value="HRDC"/>
    <property type="match status" value="1"/>
</dbReference>
<dbReference type="Gene3D" id="3.30.420.10">
    <property type="entry name" value="Ribonuclease H-like superfamily/Ribonuclease H"/>
    <property type="match status" value="1"/>
</dbReference>